<keyword evidence="2" id="KW-0964">Secreted</keyword>
<feature type="region of interest" description="Disordered" evidence="5">
    <location>
        <begin position="176"/>
        <end position="196"/>
    </location>
</feature>
<dbReference type="OrthoDB" id="6049857at2759"/>
<dbReference type="Proteomes" id="UP000596742">
    <property type="component" value="Unassembled WGS sequence"/>
</dbReference>
<comment type="caution">
    <text evidence="7">The sequence shown here is derived from an EMBL/GenBank/DDBJ whole genome shotgun (WGS) entry which is preliminary data.</text>
</comment>
<protein>
    <recommendedName>
        <fullName evidence="6">WxxW domain-containing protein</fullName>
    </recommendedName>
</protein>
<reference evidence="7" key="1">
    <citation type="submission" date="2018-11" db="EMBL/GenBank/DDBJ databases">
        <authorList>
            <person name="Alioto T."/>
            <person name="Alioto T."/>
        </authorList>
    </citation>
    <scope>NUCLEOTIDE SEQUENCE</scope>
</reference>
<evidence type="ECO:0000256" key="3">
    <source>
        <dbReference type="ARBA" id="ARBA00022729"/>
    </source>
</evidence>
<feature type="domain" description="WxxW" evidence="6">
    <location>
        <begin position="78"/>
        <end position="165"/>
    </location>
</feature>
<evidence type="ECO:0000313" key="8">
    <source>
        <dbReference type="Proteomes" id="UP000596742"/>
    </source>
</evidence>
<proteinExistence type="predicted"/>
<evidence type="ECO:0000256" key="5">
    <source>
        <dbReference type="SAM" id="MobiDB-lite"/>
    </source>
</evidence>
<evidence type="ECO:0000256" key="4">
    <source>
        <dbReference type="ARBA" id="ARBA00023180"/>
    </source>
</evidence>
<dbReference type="AlphaFoldDB" id="A0A8B6GKF2"/>
<accession>A0A8B6GKF2</accession>
<dbReference type="Pfam" id="PF13330">
    <property type="entry name" value="Mucin2_WxxW"/>
    <property type="match status" value="1"/>
</dbReference>
<dbReference type="GO" id="GO:0005576">
    <property type="term" value="C:extracellular region"/>
    <property type="evidence" value="ECO:0007669"/>
    <property type="project" value="UniProtKB-SubCell"/>
</dbReference>
<evidence type="ECO:0000313" key="7">
    <source>
        <dbReference type="EMBL" id="VDI65020.1"/>
    </source>
</evidence>
<evidence type="ECO:0000256" key="2">
    <source>
        <dbReference type="ARBA" id="ARBA00022525"/>
    </source>
</evidence>
<sequence>MLTILQDPLEMLNYPKIFLDIQKLDYKSRFYCLCKKPTPKPTIPPIGKPTPKPTSDLQRLPTLTATPSAGTIVCDHGWTQEMNVDTPDSSNNGDYETIPKLRTKYAFCDAGNIIAARCYKAGTNITHDHTGEVVTCNKTGVYCNNWDQINQSTGKCSDYSVRFYCNCKYSTAGPTTSMEQPTKVPTKTFSGPRKPTGSGPFIATTAKITGTGTVIPFEHCKTELGIQDGSIYSYEMFRASSSKGSDADAYKARLYGPKAWEARQVSSSKPS</sequence>
<dbReference type="EMBL" id="UYJE01008581">
    <property type="protein sequence ID" value="VDI65020.1"/>
    <property type="molecule type" value="Genomic_DNA"/>
</dbReference>
<gene>
    <name evidence="7" type="ORF">MGAL_10B052581</name>
</gene>
<organism evidence="7 8">
    <name type="scientific">Mytilus galloprovincialis</name>
    <name type="common">Mediterranean mussel</name>
    <dbReference type="NCBI Taxonomy" id="29158"/>
    <lineage>
        <taxon>Eukaryota</taxon>
        <taxon>Metazoa</taxon>
        <taxon>Spiralia</taxon>
        <taxon>Lophotrochozoa</taxon>
        <taxon>Mollusca</taxon>
        <taxon>Bivalvia</taxon>
        <taxon>Autobranchia</taxon>
        <taxon>Pteriomorphia</taxon>
        <taxon>Mytilida</taxon>
        <taxon>Mytiloidea</taxon>
        <taxon>Mytilidae</taxon>
        <taxon>Mytilinae</taxon>
        <taxon>Mytilus</taxon>
    </lineage>
</organism>
<keyword evidence="4" id="KW-0325">Glycoprotein</keyword>
<keyword evidence="8" id="KW-1185">Reference proteome</keyword>
<name>A0A8B6GKF2_MYTGA</name>
<dbReference type="InterPro" id="IPR025155">
    <property type="entry name" value="WxxW_domain"/>
</dbReference>
<evidence type="ECO:0000259" key="6">
    <source>
        <dbReference type="Pfam" id="PF13330"/>
    </source>
</evidence>
<comment type="subcellular location">
    <subcellularLocation>
        <location evidence="1">Secreted</location>
    </subcellularLocation>
</comment>
<evidence type="ECO:0000256" key="1">
    <source>
        <dbReference type="ARBA" id="ARBA00004613"/>
    </source>
</evidence>
<feature type="compositionally biased region" description="Polar residues" evidence="5">
    <location>
        <begin position="176"/>
        <end position="189"/>
    </location>
</feature>
<keyword evidence="3" id="KW-0732">Signal</keyword>